<reference evidence="2 3" key="1">
    <citation type="submission" date="2022-05" db="EMBL/GenBank/DDBJ databases">
        <title>Genome Sequencing of Bee-Associated Microbes.</title>
        <authorList>
            <person name="Dunlap C."/>
        </authorList>
    </citation>
    <scope>NUCLEOTIDE SEQUENCE [LARGE SCALE GENOMIC DNA]</scope>
    <source>
        <strain evidence="2 3">NRRL B-04010</strain>
    </source>
</reference>
<sequence>MIQLNVLFKKMQKDDKKEVLVYEVKGDDLPQAHTLVEMAGTIVILAASAAGNKTSEIQAEFATLQRDSKKTALKFNIKGDNEKASAEFYRLAGMNVELSLQASQMTIDEFYDDDHEGVQYTINPDGTVDMDPNQMTMDEVTVAAEQSEGPEQQPDKEPEAEKVADINKARTRRGRKKKEDQDKTEEQPAPESSGQDELPPLAQDDDLPF</sequence>
<dbReference type="EMBL" id="JAMDNP010000095">
    <property type="protein sequence ID" value="MCY9764624.1"/>
    <property type="molecule type" value="Genomic_DNA"/>
</dbReference>
<protein>
    <submittedName>
        <fullName evidence="2">Uncharacterized protein</fullName>
    </submittedName>
</protein>
<evidence type="ECO:0000256" key="1">
    <source>
        <dbReference type="SAM" id="MobiDB-lite"/>
    </source>
</evidence>
<keyword evidence="3" id="KW-1185">Reference proteome</keyword>
<proteinExistence type="predicted"/>
<organism evidence="2 3">
    <name type="scientific">Paenibacillus alvei</name>
    <name type="common">Bacillus alvei</name>
    <dbReference type="NCBI Taxonomy" id="44250"/>
    <lineage>
        <taxon>Bacteria</taxon>
        <taxon>Bacillati</taxon>
        <taxon>Bacillota</taxon>
        <taxon>Bacilli</taxon>
        <taxon>Bacillales</taxon>
        <taxon>Paenibacillaceae</taxon>
        <taxon>Paenibacillus</taxon>
    </lineage>
</organism>
<feature type="region of interest" description="Disordered" evidence="1">
    <location>
        <begin position="143"/>
        <end position="209"/>
    </location>
</feature>
<gene>
    <name evidence="2" type="ORF">M5X12_29445</name>
</gene>
<feature type="compositionally biased region" description="Basic and acidic residues" evidence="1">
    <location>
        <begin position="177"/>
        <end position="186"/>
    </location>
</feature>
<evidence type="ECO:0000313" key="2">
    <source>
        <dbReference type="EMBL" id="MCY9764624.1"/>
    </source>
</evidence>
<dbReference type="Proteomes" id="UP001527181">
    <property type="component" value="Unassembled WGS sequence"/>
</dbReference>
<accession>A0ABT4H6U6</accession>
<feature type="compositionally biased region" description="Basic and acidic residues" evidence="1">
    <location>
        <begin position="153"/>
        <end position="168"/>
    </location>
</feature>
<comment type="caution">
    <text evidence="2">The sequence shown here is derived from an EMBL/GenBank/DDBJ whole genome shotgun (WGS) entry which is preliminary data.</text>
</comment>
<name>A0ABT4H6U6_PAEAL</name>
<evidence type="ECO:0000313" key="3">
    <source>
        <dbReference type="Proteomes" id="UP001527181"/>
    </source>
</evidence>
<dbReference type="RefSeq" id="WP_268600119.1">
    <property type="nucleotide sequence ID" value="NZ_JAMDNP010000095.1"/>
</dbReference>